<dbReference type="Pfam" id="PF00005">
    <property type="entry name" value="ABC_tran"/>
    <property type="match status" value="1"/>
</dbReference>
<reference evidence="2 3" key="1">
    <citation type="submission" date="2023-10" db="EMBL/GenBank/DDBJ databases">
        <title>Comparative genomics analysis reveals potential genetic determinants of host preference in Cryptosporidium xiaoi.</title>
        <authorList>
            <person name="Xiao L."/>
            <person name="Li J."/>
        </authorList>
    </citation>
    <scope>NUCLEOTIDE SEQUENCE [LARGE SCALE GENOMIC DNA]</scope>
    <source>
        <strain evidence="2 3">52996</strain>
    </source>
</reference>
<dbReference type="Gene3D" id="3.40.50.300">
    <property type="entry name" value="P-loop containing nucleotide triphosphate hydrolases"/>
    <property type="match status" value="1"/>
</dbReference>
<name>A0AAV9Y2H4_9CRYT</name>
<keyword evidence="3" id="KW-1185">Reference proteome</keyword>
<gene>
    <name evidence="2" type="ORF">RS030_111931</name>
</gene>
<dbReference type="GO" id="GO:0005524">
    <property type="term" value="F:ATP binding"/>
    <property type="evidence" value="ECO:0007669"/>
    <property type="project" value="InterPro"/>
</dbReference>
<evidence type="ECO:0000313" key="2">
    <source>
        <dbReference type="EMBL" id="KAK6591112.1"/>
    </source>
</evidence>
<accession>A0AAV9Y2H4</accession>
<sequence length="394" mass="45540">MLRYCADKKSSDKKTSENLEKSGLMDLDDTLRGLLLKNIYKIEFKDEVLREIMGDKGVTFGPGEIIGIFGSSGSGKSMLIQHIVSNLILPKVINGEDLRVYYIDTDNGFFTQVFVEKHLIPTIEKRMIDLESKSEKTYIHETIKYNKNKQIYLSNTVKLCLKNLNVIQISDLLDLLCVIREITLKSYDLGVFVIDSLNFWNIDINSLVITNRRETSYYNHIFGYYTNRNTIFNSIYSLIKYITHSCGYMGIISINDCESLHTLNFKTKNANNIYSEELVELENLYYLKNNQTENSLDAKNGCFNENQVVVLKFLKIHNQCLIKNNLNKLLFNKNECNNDYFKSIIFISKSSLPVCEEIHNNPNYPIIPSYFVCTNKDNEKTFIAFDDYNGLVVL</sequence>
<evidence type="ECO:0000259" key="1">
    <source>
        <dbReference type="Pfam" id="PF00005"/>
    </source>
</evidence>
<evidence type="ECO:0000313" key="3">
    <source>
        <dbReference type="Proteomes" id="UP001311799"/>
    </source>
</evidence>
<dbReference type="PANTHER" id="PTHR46644">
    <property type="entry name" value="DNA REPAIR PROTEIN XRCC2"/>
    <property type="match status" value="1"/>
</dbReference>
<dbReference type="GO" id="GO:0016887">
    <property type="term" value="F:ATP hydrolysis activity"/>
    <property type="evidence" value="ECO:0007669"/>
    <property type="project" value="InterPro"/>
</dbReference>
<organism evidence="2 3">
    <name type="scientific">Cryptosporidium xiaoi</name>
    <dbReference type="NCBI Taxonomy" id="659607"/>
    <lineage>
        <taxon>Eukaryota</taxon>
        <taxon>Sar</taxon>
        <taxon>Alveolata</taxon>
        <taxon>Apicomplexa</taxon>
        <taxon>Conoidasida</taxon>
        <taxon>Coccidia</taxon>
        <taxon>Eucoccidiorida</taxon>
        <taxon>Eimeriorina</taxon>
        <taxon>Cryptosporidiidae</taxon>
        <taxon>Cryptosporidium</taxon>
    </lineage>
</organism>
<dbReference type="AlphaFoldDB" id="A0AAV9Y2H4"/>
<dbReference type="Proteomes" id="UP001311799">
    <property type="component" value="Unassembled WGS sequence"/>
</dbReference>
<proteinExistence type="predicted"/>
<dbReference type="GO" id="GO:0005657">
    <property type="term" value="C:replication fork"/>
    <property type="evidence" value="ECO:0007669"/>
    <property type="project" value="InterPro"/>
</dbReference>
<dbReference type="InterPro" id="IPR027417">
    <property type="entry name" value="P-loop_NTPase"/>
</dbReference>
<protein>
    <recommendedName>
        <fullName evidence="1">ABC transporter domain-containing protein</fullName>
    </recommendedName>
</protein>
<dbReference type="EMBL" id="JAWDEY010000002">
    <property type="protein sequence ID" value="KAK6591112.1"/>
    <property type="molecule type" value="Genomic_DNA"/>
</dbReference>
<dbReference type="GO" id="GO:0000724">
    <property type="term" value="P:double-strand break repair via homologous recombination"/>
    <property type="evidence" value="ECO:0007669"/>
    <property type="project" value="InterPro"/>
</dbReference>
<dbReference type="SUPFAM" id="SSF52540">
    <property type="entry name" value="P-loop containing nucleoside triphosphate hydrolases"/>
    <property type="match status" value="1"/>
</dbReference>
<dbReference type="InterPro" id="IPR003439">
    <property type="entry name" value="ABC_transporter-like_ATP-bd"/>
</dbReference>
<feature type="domain" description="ABC transporter" evidence="1">
    <location>
        <begin position="58"/>
        <end position="100"/>
    </location>
</feature>
<dbReference type="InterPro" id="IPR030547">
    <property type="entry name" value="XRCC2"/>
</dbReference>
<dbReference type="PANTHER" id="PTHR46644:SF2">
    <property type="entry name" value="DNA REPAIR PROTEIN XRCC2"/>
    <property type="match status" value="1"/>
</dbReference>
<comment type="caution">
    <text evidence="2">The sequence shown here is derived from an EMBL/GenBank/DDBJ whole genome shotgun (WGS) entry which is preliminary data.</text>
</comment>
<dbReference type="GO" id="GO:0033063">
    <property type="term" value="C:Rad51B-Rad51C-Rad51D-XRCC2 complex"/>
    <property type="evidence" value="ECO:0007669"/>
    <property type="project" value="InterPro"/>
</dbReference>